<dbReference type="PANTHER" id="PTHR42912">
    <property type="entry name" value="METHYLTRANSFERASE"/>
    <property type="match status" value="1"/>
</dbReference>
<dbReference type="AlphaFoldDB" id="A0A2S6MZ07"/>
<protein>
    <submittedName>
        <fullName evidence="2">SAM-dependent methyltransferase</fullName>
    </submittedName>
</protein>
<gene>
    <name evidence="2" type="ORF">CCS01_26835</name>
</gene>
<evidence type="ECO:0000313" key="2">
    <source>
        <dbReference type="EMBL" id="PPQ27603.1"/>
    </source>
</evidence>
<reference evidence="2 3" key="1">
    <citation type="journal article" date="2018" name="Arch. Microbiol.">
        <title>New insights into the metabolic potential of the phototrophic purple bacterium Rhodopila globiformis DSM 161(T) from its draft genome sequence and evidence for a vanadium-dependent nitrogenase.</title>
        <authorList>
            <person name="Imhoff J.F."/>
            <person name="Rahn T."/>
            <person name="Kunzel S."/>
            <person name="Neulinger S.C."/>
        </authorList>
    </citation>
    <scope>NUCLEOTIDE SEQUENCE [LARGE SCALE GENOMIC DNA]</scope>
    <source>
        <strain evidence="2 3">DSM 161</strain>
    </source>
</reference>
<dbReference type="InterPro" id="IPR013216">
    <property type="entry name" value="Methyltransf_11"/>
</dbReference>
<proteinExistence type="predicted"/>
<dbReference type="EMBL" id="NHRY01000256">
    <property type="protein sequence ID" value="PPQ27603.1"/>
    <property type="molecule type" value="Genomic_DNA"/>
</dbReference>
<dbReference type="RefSeq" id="WP_104521901.1">
    <property type="nucleotide sequence ID" value="NZ_NHRY01000256.1"/>
</dbReference>
<keyword evidence="3" id="KW-1185">Reference proteome</keyword>
<dbReference type="SUPFAM" id="SSF53335">
    <property type="entry name" value="S-adenosyl-L-methionine-dependent methyltransferases"/>
    <property type="match status" value="1"/>
</dbReference>
<accession>A0A2S6MZ07</accession>
<dbReference type="InterPro" id="IPR029063">
    <property type="entry name" value="SAM-dependent_MTases_sf"/>
</dbReference>
<dbReference type="Gene3D" id="3.40.50.150">
    <property type="entry name" value="Vaccinia Virus protein VP39"/>
    <property type="match status" value="1"/>
</dbReference>
<organism evidence="2 3">
    <name type="scientific">Rhodopila globiformis</name>
    <name type="common">Rhodopseudomonas globiformis</name>
    <dbReference type="NCBI Taxonomy" id="1071"/>
    <lineage>
        <taxon>Bacteria</taxon>
        <taxon>Pseudomonadati</taxon>
        <taxon>Pseudomonadota</taxon>
        <taxon>Alphaproteobacteria</taxon>
        <taxon>Acetobacterales</taxon>
        <taxon>Acetobacteraceae</taxon>
        <taxon>Rhodopila</taxon>
    </lineage>
</organism>
<keyword evidence="2" id="KW-0808">Transferase</keyword>
<sequence length="237" mass="26107">MEPAEYELMDQAEAGLWWYRALHARLCDALADVRGRVLDAGCGTGGFLAKLRARRPDLECWGIEWNPSAAARAREKSGAAIVRGSVNALPFADASFDAVVSADVLCHAAVEPDIVLRELKRVLRPGGRLLVNMPAYQWLLSAHDRRVRNARRLTATATAALLRRAGFSAVHARYWNGLLLPLMVLQRKVLARGDAVSDVAPFPPWLDARLYAMTEFERRLSFPLPAGGSVLARAEKP</sequence>
<keyword evidence="2" id="KW-0489">Methyltransferase</keyword>
<dbReference type="GO" id="GO:0008757">
    <property type="term" value="F:S-adenosylmethionine-dependent methyltransferase activity"/>
    <property type="evidence" value="ECO:0007669"/>
    <property type="project" value="InterPro"/>
</dbReference>
<dbReference type="Proteomes" id="UP000239724">
    <property type="component" value="Unassembled WGS sequence"/>
</dbReference>
<evidence type="ECO:0000313" key="3">
    <source>
        <dbReference type="Proteomes" id="UP000239724"/>
    </source>
</evidence>
<dbReference type="OrthoDB" id="7171187at2"/>
<dbReference type="InterPro" id="IPR050508">
    <property type="entry name" value="Methyltransf_Superfamily"/>
</dbReference>
<dbReference type="CDD" id="cd02440">
    <property type="entry name" value="AdoMet_MTases"/>
    <property type="match status" value="1"/>
</dbReference>
<evidence type="ECO:0000259" key="1">
    <source>
        <dbReference type="Pfam" id="PF08241"/>
    </source>
</evidence>
<dbReference type="GO" id="GO:0032259">
    <property type="term" value="P:methylation"/>
    <property type="evidence" value="ECO:0007669"/>
    <property type="project" value="UniProtKB-KW"/>
</dbReference>
<dbReference type="Pfam" id="PF08241">
    <property type="entry name" value="Methyltransf_11"/>
    <property type="match status" value="1"/>
</dbReference>
<comment type="caution">
    <text evidence="2">The sequence shown here is derived from an EMBL/GenBank/DDBJ whole genome shotgun (WGS) entry which is preliminary data.</text>
</comment>
<feature type="domain" description="Methyltransferase type 11" evidence="1">
    <location>
        <begin position="38"/>
        <end position="131"/>
    </location>
</feature>
<name>A0A2S6MZ07_RHOGL</name>